<dbReference type="EMBL" id="CP022355">
    <property type="protein sequence ID" value="ASK78662.1"/>
    <property type="molecule type" value="Genomic_DNA"/>
</dbReference>
<evidence type="ECO:0000313" key="1">
    <source>
        <dbReference type="EMBL" id="ASK78662.1"/>
    </source>
</evidence>
<dbReference type="OrthoDB" id="6490232at2"/>
<evidence type="ECO:0008006" key="3">
    <source>
        <dbReference type="Google" id="ProtNLM"/>
    </source>
</evidence>
<dbReference type="RefSeq" id="WP_089073570.1">
    <property type="nucleotide sequence ID" value="NZ_CP022355.1"/>
</dbReference>
<evidence type="ECO:0000313" key="2">
    <source>
        <dbReference type="Proteomes" id="UP000242175"/>
    </source>
</evidence>
<dbReference type="KEGG" id="pmai:CF386_06425"/>
<dbReference type="InterPro" id="IPR023614">
    <property type="entry name" value="Porin_dom_sf"/>
</dbReference>
<name>A0A220VEQ3_9GAMM</name>
<dbReference type="Proteomes" id="UP000242175">
    <property type="component" value="Chromosome large"/>
</dbReference>
<dbReference type="SUPFAM" id="SSF56935">
    <property type="entry name" value="Porins"/>
    <property type="match status" value="1"/>
</dbReference>
<gene>
    <name evidence="1" type="ORF">CF386_06425</name>
</gene>
<reference evidence="1 2" key="1">
    <citation type="journal article" date="2016" name="Int. J. Syst. Evol. Microbiol.">
        <title>Paraphotobacterium marinum gen. nov., sp. nov., a member of the family Vibrionaceae, isolated from surface seawater.</title>
        <authorList>
            <person name="Huang Z."/>
            <person name="Dong C."/>
            <person name="Shao Z."/>
        </authorList>
    </citation>
    <scope>NUCLEOTIDE SEQUENCE [LARGE SCALE GENOMIC DNA]</scope>
    <source>
        <strain evidence="1 2">NSCS20N07D</strain>
    </source>
</reference>
<organism evidence="1 2">
    <name type="scientific">Paraphotobacterium marinum</name>
    <dbReference type="NCBI Taxonomy" id="1755811"/>
    <lineage>
        <taxon>Bacteria</taxon>
        <taxon>Pseudomonadati</taxon>
        <taxon>Pseudomonadota</taxon>
        <taxon>Gammaproteobacteria</taxon>
        <taxon>Vibrionales</taxon>
        <taxon>Vibrionaceae</taxon>
        <taxon>Paraphotobacterium</taxon>
    </lineage>
</organism>
<dbReference type="AlphaFoldDB" id="A0A220VEQ3"/>
<accession>A0A220VEQ3</accession>
<proteinExistence type="predicted"/>
<sequence length="351" mass="39168">MKGMTFDDYEHASKGSVYNLNYMNTYIQGKSYFSEHSYGIGYFYTRIWGSSVGVAPRSLYAGIGDDRYGQLVYGFMYGALSWGEYGNVGLNWDCRSATSIIPQPFQKRTKNTIGYNFNQGNFYLKSTFSLSDGNYHESELKIGSNNSGYKGADQVFLSYALDNTGVTIGGGGGFAQIKTPEGNYGTAWMTEADLKYSNSNWFFGQTFMLGKSITSGISGIDQTGQYVFGKATNQADPMIPDPNPIKWGTSLARFAASITGIKYTSGQHQIGLEYDYGQFYDYENSENLKIDSTKKLNLTGSNDAINQVLLTYNHVWNKHMSAGVEYIYDLISKKSSYHQGNGLYAQVQYTW</sequence>
<dbReference type="Gene3D" id="2.40.160.10">
    <property type="entry name" value="Porin"/>
    <property type="match status" value="1"/>
</dbReference>
<protein>
    <recommendedName>
        <fullName evidence="3">Porin</fullName>
    </recommendedName>
</protein>
<keyword evidence="2" id="KW-1185">Reference proteome</keyword>